<dbReference type="AlphaFoldDB" id="A0A2M9A9I6"/>
<dbReference type="EMBL" id="PGEX01000001">
    <property type="protein sequence ID" value="PJJ42401.1"/>
    <property type="molecule type" value="Genomic_DNA"/>
</dbReference>
<comment type="caution">
    <text evidence="2">The sequence shown here is derived from an EMBL/GenBank/DDBJ whole genome shotgun (WGS) entry which is preliminary data.</text>
</comment>
<gene>
    <name evidence="2" type="ORF">BGX16_2427</name>
</gene>
<accession>A0A2M9A9I6</accession>
<evidence type="ECO:0000256" key="1">
    <source>
        <dbReference type="SAM" id="Phobius"/>
    </source>
</evidence>
<keyword evidence="1" id="KW-1133">Transmembrane helix</keyword>
<dbReference type="Proteomes" id="UP000231134">
    <property type="component" value="Unassembled WGS sequence"/>
</dbReference>
<evidence type="ECO:0000313" key="3">
    <source>
        <dbReference type="Proteomes" id="UP000231134"/>
    </source>
</evidence>
<keyword evidence="3" id="KW-1185">Reference proteome</keyword>
<dbReference type="RefSeq" id="WP_100426257.1">
    <property type="nucleotide sequence ID" value="NZ_PGEX01000001.1"/>
</dbReference>
<evidence type="ECO:0000313" key="2">
    <source>
        <dbReference type="EMBL" id="PJJ42401.1"/>
    </source>
</evidence>
<sequence>MNAATLTSIANEIGAPAFAVLVCIALFGFGLYKILPRLQDGQKATEDIRKDRERKQKEYSERFDRIERSVIEERSARESFEALTMQRLKEGNDKFEKLDSKVDDLRNSVGKVDNGVAKLSGQIDLLIKMKEA</sequence>
<organism evidence="2 3">
    <name type="scientific">Hallerella succinigenes</name>
    <dbReference type="NCBI Taxonomy" id="1896222"/>
    <lineage>
        <taxon>Bacteria</taxon>
        <taxon>Pseudomonadati</taxon>
        <taxon>Fibrobacterota</taxon>
        <taxon>Fibrobacteria</taxon>
        <taxon>Fibrobacterales</taxon>
        <taxon>Fibrobacteraceae</taxon>
        <taxon>Hallerella</taxon>
    </lineage>
</organism>
<protein>
    <submittedName>
        <fullName evidence="2">Uncharacterized protein</fullName>
    </submittedName>
</protein>
<name>A0A2M9A9I6_9BACT</name>
<keyword evidence="1" id="KW-0472">Membrane</keyword>
<keyword evidence="1" id="KW-0812">Transmembrane</keyword>
<proteinExistence type="predicted"/>
<reference evidence="2 3" key="1">
    <citation type="submission" date="2017-11" db="EMBL/GenBank/DDBJ databases">
        <title>Animal gut microbial communities from fecal samples from Wisconsin, USA.</title>
        <authorList>
            <person name="Neumann A."/>
        </authorList>
    </citation>
    <scope>NUCLEOTIDE SEQUENCE [LARGE SCALE GENOMIC DNA]</scope>
    <source>
        <strain evidence="2 3">UWS3</strain>
    </source>
</reference>
<feature type="transmembrane region" description="Helical" evidence="1">
    <location>
        <begin position="13"/>
        <end position="35"/>
    </location>
</feature>